<proteinExistence type="predicted"/>
<dbReference type="InterPro" id="IPR014710">
    <property type="entry name" value="RmlC-like_jellyroll"/>
</dbReference>
<keyword evidence="1" id="KW-0479">Metal-binding</keyword>
<dbReference type="Gene3D" id="2.60.120.10">
    <property type="entry name" value="Jelly Rolls"/>
    <property type="match status" value="1"/>
</dbReference>
<name>A0A830F106_9EURY</name>
<protein>
    <submittedName>
        <fullName evidence="3">Cupin</fullName>
    </submittedName>
</protein>
<dbReference type="SUPFAM" id="SSF51182">
    <property type="entry name" value="RmlC-like cupins"/>
    <property type="match status" value="1"/>
</dbReference>
<dbReference type="AlphaFoldDB" id="A0A830F106"/>
<accession>A0A830F106</accession>
<gene>
    <name evidence="3" type="ORF">GCM10009037_11900</name>
</gene>
<dbReference type="InterPro" id="IPR013096">
    <property type="entry name" value="Cupin_2"/>
</dbReference>
<feature type="domain" description="Cupin type-2" evidence="2">
    <location>
        <begin position="35"/>
        <end position="104"/>
    </location>
</feature>
<dbReference type="Proteomes" id="UP000628840">
    <property type="component" value="Unassembled WGS sequence"/>
</dbReference>
<evidence type="ECO:0000256" key="1">
    <source>
        <dbReference type="ARBA" id="ARBA00022723"/>
    </source>
</evidence>
<dbReference type="EMBL" id="BMPF01000001">
    <property type="protein sequence ID" value="GGL29784.1"/>
    <property type="molecule type" value="Genomic_DNA"/>
</dbReference>
<organism evidence="3 4">
    <name type="scientific">Halarchaeum grantii</name>
    <dbReference type="NCBI Taxonomy" id="1193105"/>
    <lineage>
        <taxon>Archaea</taxon>
        <taxon>Methanobacteriati</taxon>
        <taxon>Methanobacteriota</taxon>
        <taxon>Stenosarchaea group</taxon>
        <taxon>Halobacteria</taxon>
        <taxon>Halobacteriales</taxon>
        <taxon>Halobacteriaceae</taxon>
    </lineage>
</organism>
<dbReference type="OrthoDB" id="190812at2157"/>
<dbReference type="PANTHER" id="PTHR35848">
    <property type="entry name" value="OXALATE-BINDING PROTEIN"/>
    <property type="match status" value="1"/>
</dbReference>
<dbReference type="InterPro" id="IPR011051">
    <property type="entry name" value="RmlC_Cupin_sf"/>
</dbReference>
<dbReference type="GO" id="GO:0046872">
    <property type="term" value="F:metal ion binding"/>
    <property type="evidence" value="ECO:0007669"/>
    <property type="project" value="UniProtKB-KW"/>
</dbReference>
<dbReference type="PANTHER" id="PTHR35848:SF9">
    <property type="entry name" value="SLL1358 PROTEIN"/>
    <property type="match status" value="1"/>
</dbReference>
<comment type="caution">
    <text evidence="3">The sequence shown here is derived from an EMBL/GenBank/DDBJ whole genome shotgun (WGS) entry which is preliminary data.</text>
</comment>
<dbReference type="InterPro" id="IPR051610">
    <property type="entry name" value="GPI/OXD"/>
</dbReference>
<evidence type="ECO:0000313" key="4">
    <source>
        <dbReference type="Proteomes" id="UP000628840"/>
    </source>
</evidence>
<evidence type="ECO:0000313" key="3">
    <source>
        <dbReference type="EMBL" id="GGL29784.1"/>
    </source>
</evidence>
<dbReference type="RefSeq" id="WP_188880295.1">
    <property type="nucleotide sequence ID" value="NZ_BMPF01000001.1"/>
</dbReference>
<keyword evidence="4" id="KW-1185">Reference proteome</keyword>
<dbReference type="Pfam" id="PF07883">
    <property type="entry name" value="Cupin_2"/>
    <property type="match status" value="1"/>
</dbReference>
<sequence length="155" mass="16808">MHTVSLAEQDSRMGPASTVYALTDALGASELALNYYELEPGESTSYGYHAHEDQEEVFYVESGELTFRIPDGEVTVGEHELVRFGPGEFQRSENTGDDTAVVLAMGAPQDPGGTVLRRECEACGGETRHGVELADAADEILVRCEDCGEITGRYE</sequence>
<evidence type="ECO:0000259" key="2">
    <source>
        <dbReference type="Pfam" id="PF07883"/>
    </source>
</evidence>
<reference evidence="3 4" key="1">
    <citation type="journal article" date="2019" name="Int. J. Syst. Evol. Microbiol.">
        <title>The Global Catalogue of Microorganisms (GCM) 10K type strain sequencing project: providing services to taxonomists for standard genome sequencing and annotation.</title>
        <authorList>
            <consortium name="The Broad Institute Genomics Platform"/>
            <consortium name="The Broad Institute Genome Sequencing Center for Infectious Disease"/>
            <person name="Wu L."/>
            <person name="Ma J."/>
        </authorList>
    </citation>
    <scope>NUCLEOTIDE SEQUENCE [LARGE SCALE GENOMIC DNA]</scope>
    <source>
        <strain evidence="3 4">JCM 19585</strain>
    </source>
</reference>